<accession>A0A1G4IRX8</accession>
<name>A0A1G4IRX8_9SACH</name>
<dbReference type="Proteomes" id="UP000190274">
    <property type="component" value="Chromosome B"/>
</dbReference>
<keyword evidence="11" id="KW-1185">Reference proteome</keyword>
<dbReference type="InterPro" id="IPR000594">
    <property type="entry name" value="ThiF_NAD_FAD-bd"/>
</dbReference>
<comment type="function">
    <text evidence="7">E1-like activating enzyme involved in the 2 ubiquitin-like systems required for cytoplasm to vacuole transport (Cvt) and autophagy. Activates ATG12 for its conjugation with ATG5 and ATG8 for its conjugation with phosphatidylethanolamine. Both systems are needed for the ATG8 association to Cvt vesicles and autophagosomes membranes. Autophagy is essential for maintenance of amino acid levels and protein synthesis under nitrogen starvation. Required for selective autophagic degradation of the nucleus (nucleophagy) as well as for mitophagy which contributes to regulate mitochondrial quantity and quality by eliminating the mitochondria to a basal level to fulfill cellular energy requirements and preventing excess ROS production.</text>
</comment>
<dbReference type="Pfam" id="PF00899">
    <property type="entry name" value="ThiF"/>
    <property type="match status" value="1"/>
</dbReference>
<evidence type="ECO:0000256" key="5">
    <source>
        <dbReference type="ARBA" id="ARBA00023006"/>
    </source>
</evidence>
<keyword evidence="5 7" id="KW-0072">Autophagy</keyword>
<dbReference type="GO" id="GO:0032446">
    <property type="term" value="P:protein modification by small protein conjugation"/>
    <property type="evidence" value="ECO:0007669"/>
    <property type="project" value="EnsemblFungi"/>
</dbReference>
<dbReference type="GO" id="GO:0000045">
    <property type="term" value="P:autophagosome assembly"/>
    <property type="evidence" value="ECO:0007669"/>
    <property type="project" value="TreeGrafter"/>
</dbReference>
<dbReference type="GO" id="GO:0000422">
    <property type="term" value="P:autophagy of mitochondrion"/>
    <property type="evidence" value="ECO:0007669"/>
    <property type="project" value="EnsemblFungi"/>
</dbReference>
<feature type="domain" description="Ubiquitin-like modifier-activating enzyme Atg7 N-terminal" evidence="9">
    <location>
        <begin position="10"/>
        <end position="285"/>
    </location>
</feature>
<evidence type="ECO:0000256" key="1">
    <source>
        <dbReference type="ARBA" id="ARBA00010931"/>
    </source>
</evidence>
<evidence type="ECO:0000256" key="7">
    <source>
        <dbReference type="RuleBase" id="RU366022"/>
    </source>
</evidence>
<dbReference type="InterPro" id="IPR032197">
    <property type="entry name" value="Atg7_N"/>
</dbReference>
<dbReference type="InterPro" id="IPR042522">
    <property type="entry name" value="Atg7_N_1"/>
</dbReference>
<dbReference type="Gene3D" id="3.40.140.100">
    <property type="entry name" value="Ubiquitin-like modifier-activating enzyme ATG7 C-terminal domain"/>
    <property type="match status" value="1"/>
</dbReference>
<keyword evidence="7" id="KW-0833">Ubl conjugation pathway</keyword>
<evidence type="ECO:0000256" key="6">
    <source>
        <dbReference type="PIRSR" id="PIRSR606285-1"/>
    </source>
</evidence>
<comment type="subcellular location">
    <subcellularLocation>
        <location evidence="7">Cytoplasm</location>
    </subcellularLocation>
    <subcellularLocation>
        <location evidence="7">Preautophagosomal structure</location>
    </subcellularLocation>
</comment>
<dbReference type="GO" id="GO:0005829">
    <property type="term" value="C:cytosol"/>
    <property type="evidence" value="ECO:0007669"/>
    <property type="project" value="EnsemblFungi"/>
</dbReference>
<dbReference type="InterPro" id="IPR045886">
    <property type="entry name" value="ThiF/MoeB/HesA"/>
</dbReference>
<dbReference type="GO" id="GO:0032258">
    <property type="term" value="P:cytoplasm to vacuole targeting by the Cvt pathway"/>
    <property type="evidence" value="ECO:0007669"/>
    <property type="project" value="EnsemblFungi"/>
</dbReference>
<dbReference type="Gene3D" id="3.40.140.70">
    <property type="entry name" value="Ubiquitin-like modifier-activating enzyme ATG7 N-terminal domain"/>
    <property type="match status" value="1"/>
</dbReference>
<dbReference type="InterPro" id="IPR006285">
    <property type="entry name" value="Atg7"/>
</dbReference>
<dbReference type="SUPFAM" id="SSF69572">
    <property type="entry name" value="Activating enzymes of the ubiquitin-like proteins"/>
    <property type="match status" value="1"/>
</dbReference>
<comment type="similarity">
    <text evidence="1 7">Belongs to the ATG7 family.</text>
</comment>
<evidence type="ECO:0000259" key="9">
    <source>
        <dbReference type="Pfam" id="PF16420"/>
    </source>
</evidence>
<dbReference type="GO" id="GO:0019778">
    <property type="term" value="F:Atg12 activating enzyme activity"/>
    <property type="evidence" value="ECO:0007669"/>
    <property type="project" value="EnsemblFungi"/>
</dbReference>
<dbReference type="OrthoDB" id="338614at2759"/>
<dbReference type="AlphaFoldDB" id="A0A1G4IRX8"/>
<feature type="active site" description="Glycyl thioester intermediate" evidence="6">
    <location>
        <position position="502"/>
    </location>
</feature>
<dbReference type="STRING" id="1266660.A0A1G4IRX8"/>
<dbReference type="NCBIfam" id="TIGR01381">
    <property type="entry name" value="E1_like_apg7"/>
    <property type="match status" value="1"/>
</dbReference>
<keyword evidence="7" id="KW-0963">Cytoplasm</keyword>
<feature type="domain" description="THIF-type NAD/FAD binding fold" evidence="8">
    <location>
        <begin position="305"/>
        <end position="564"/>
    </location>
</feature>
<organism evidence="10 11">
    <name type="scientific">Lachancea dasiensis</name>
    <dbReference type="NCBI Taxonomy" id="1072105"/>
    <lineage>
        <taxon>Eukaryota</taxon>
        <taxon>Fungi</taxon>
        <taxon>Dikarya</taxon>
        <taxon>Ascomycota</taxon>
        <taxon>Saccharomycotina</taxon>
        <taxon>Saccharomycetes</taxon>
        <taxon>Saccharomycetales</taxon>
        <taxon>Saccharomycetaceae</taxon>
        <taxon>Lachancea</taxon>
    </lineage>
</organism>
<keyword evidence="4 7" id="KW-0653">Protein transport</keyword>
<dbReference type="GO" id="GO:0034727">
    <property type="term" value="P:piecemeal microautophagy of the nucleus"/>
    <property type="evidence" value="ECO:0007669"/>
    <property type="project" value="EnsemblFungi"/>
</dbReference>
<protein>
    <recommendedName>
        <fullName evidence="2 7">Ubiquitin-like modifier-activating enzyme ATG7</fullName>
    </recommendedName>
    <alternativeName>
        <fullName evidence="7">Autophagy-related protein 7</fullName>
    </alternativeName>
</protein>
<gene>
    <name evidence="10" type="ORF">LADA_0B00562G</name>
</gene>
<dbReference type="FunFam" id="3.40.50.720:FF:000243">
    <property type="entry name" value="Ubiquitin-like modifier-activating enzyme ATG7"/>
    <property type="match status" value="1"/>
</dbReference>
<comment type="subunit">
    <text evidence="7">Homodimer.</text>
</comment>
<dbReference type="GO" id="GO:0097632">
    <property type="term" value="C:extrinsic component of phagophore assembly site membrane"/>
    <property type="evidence" value="ECO:0007669"/>
    <property type="project" value="EnsemblFungi"/>
</dbReference>
<proteinExistence type="inferred from homology"/>
<dbReference type="PANTHER" id="PTHR10953:SF3">
    <property type="entry name" value="UBIQUITIN-LIKE MODIFIER-ACTIVATING ENZYME ATG7"/>
    <property type="match status" value="1"/>
</dbReference>
<reference evidence="11" key="1">
    <citation type="submission" date="2016-03" db="EMBL/GenBank/DDBJ databases">
        <authorList>
            <person name="Devillers H."/>
        </authorList>
    </citation>
    <scope>NUCLEOTIDE SEQUENCE [LARGE SCALE GENOMIC DNA]</scope>
</reference>
<evidence type="ECO:0000313" key="11">
    <source>
        <dbReference type="Proteomes" id="UP000190274"/>
    </source>
</evidence>
<dbReference type="PANTHER" id="PTHR10953">
    <property type="entry name" value="UBIQUITIN-ACTIVATING ENZYME E1"/>
    <property type="match status" value="1"/>
</dbReference>
<evidence type="ECO:0000259" key="8">
    <source>
        <dbReference type="Pfam" id="PF00899"/>
    </source>
</evidence>
<evidence type="ECO:0000256" key="2">
    <source>
        <dbReference type="ARBA" id="ARBA00017647"/>
    </source>
</evidence>
<evidence type="ECO:0000313" key="10">
    <source>
        <dbReference type="EMBL" id="SCU79424.1"/>
    </source>
</evidence>
<evidence type="ECO:0000256" key="4">
    <source>
        <dbReference type="ARBA" id="ARBA00022927"/>
    </source>
</evidence>
<evidence type="ECO:0000256" key="3">
    <source>
        <dbReference type="ARBA" id="ARBA00022448"/>
    </source>
</evidence>
<sequence length="632" mass="70769">MSEATMKFGTPFQSFLDTSFFQELARLKLDVLKLDASTKSLGSYVDMNHIPKGSPCAHLFLNDQSFSGFPAKEEGISINGSLYNYNTIEEFKKVEKTQFLYDRAEEAWNAGLENPDNCVVLSVISFADLKSYKFFYWVCVPCFQPAWLHIESLKTGQLSDWKIYNSWFKSHPDSWTCVGDASSGLFQFSKDRAATCTLLAIRDTCKIDMVPSAIVKNFISLLKYFNSDLNKLRLVLVRSDAQSSFWIDVALRSDSSTKSAALKVTGWERNSQNKLTPRATDLSSLIDPLQLADQSLDLNLKLMKWRIAPQIELEVIKNTKVLILGAGTLGCYVSRVLLAWGVRQITFVDNGTVSYSNPVRQPLFNFDSCGKPKAAAAAEALSQIFPLVKSTGIELQVPMIGHPVTNEAKEKQDFDKLVELVQAHDVIFLLMDSRETRWLPSVLGCAENKIVINAALGFDSYLVMRHGSYMADEEEARLGCYFCQDVVAPSDSLTDRTLDQMCTVTRPGVALMAASQSVELLISILQNPTFNTNSTDVKTVLGDFPHQIRGFLNEFKTLQLQSPAFKHCSACSPSVIEQYKKRGWSLVKDALNNYKYIEDLCGLTEVQTQAEEALSHVLDEWDDEGVDEEVLL</sequence>
<dbReference type="GO" id="GO:0019779">
    <property type="term" value="F:Atg8 activating enzyme activity"/>
    <property type="evidence" value="ECO:0007669"/>
    <property type="project" value="EnsemblFungi"/>
</dbReference>
<dbReference type="Gene3D" id="3.40.50.720">
    <property type="entry name" value="NAD(P)-binding Rossmann-like Domain"/>
    <property type="match status" value="1"/>
</dbReference>
<dbReference type="InterPro" id="IPR042523">
    <property type="entry name" value="Atg7_N_2"/>
</dbReference>
<keyword evidence="3 7" id="KW-0813">Transport</keyword>
<dbReference type="EMBL" id="LT598456">
    <property type="protein sequence ID" value="SCU79424.1"/>
    <property type="molecule type" value="Genomic_DNA"/>
</dbReference>
<dbReference type="GO" id="GO:0042802">
    <property type="term" value="F:identical protein binding"/>
    <property type="evidence" value="ECO:0007669"/>
    <property type="project" value="EnsemblFungi"/>
</dbReference>
<dbReference type="Pfam" id="PF16420">
    <property type="entry name" value="ATG7_N"/>
    <property type="match status" value="1"/>
</dbReference>
<dbReference type="GO" id="GO:0006995">
    <property type="term" value="P:cellular response to nitrogen starvation"/>
    <property type="evidence" value="ECO:0007669"/>
    <property type="project" value="TreeGrafter"/>
</dbReference>
<dbReference type="InterPro" id="IPR035985">
    <property type="entry name" value="Ubiquitin-activating_enz"/>
</dbReference>